<keyword evidence="2" id="KW-0614">Plasmid</keyword>
<protein>
    <submittedName>
        <fullName evidence="2">Metallophosphoesterase</fullName>
    </submittedName>
</protein>
<dbReference type="InterPro" id="IPR029052">
    <property type="entry name" value="Metallo-depent_PP-like"/>
</dbReference>
<dbReference type="GO" id="GO:0005737">
    <property type="term" value="C:cytoplasm"/>
    <property type="evidence" value="ECO:0007669"/>
    <property type="project" value="TreeGrafter"/>
</dbReference>
<dbReference type="EMBL" id="CP159256">
    <property type="protein sequence ID" value="XCG52456.1"/>
    <property type="molecule type" value="Genomic_DNA"/>
</dbReference>
<dbReference type="RefSeq" id="WP_353646658.1">
    <property type="nucleotide sequence ID" value="NZ_CP159256.1"/>
</dbReference>
<dbReference type="InterPro" id="IPR050126">
    <property type="entry name" value="Ap4A_hydrolase"/>
</dbReference>
<geneLocation type="plasmid" evidence="2">
    <name>pMk2240A</name>
</geneLocation>
<feature type="domain" description="Calcineurin-like phosphoesterase" evidence="1">
    <location>
        <begin position="8"/>
        <end position="197"/>
    </location>
</feature>
<dbReference type="PANTHER" id="PTHR42850">
    <property type="entry name" value="METALLOPHOSPHOESTERASE"/>
    <property type="match status" value="1"/>
</dbReference>
<evidence type="ECO:0000259" key="1">
    <source>
        <dbReference type="Pfam" id="PF00149"/>
    </source>
</evidence>
<dbReference type="Gene3D" id="3.60.21.10">
    <property type="match status" value="1"/>
</dbReference>
<dbReference type="PANTHER" id="PTHR42850:SF4">
    <property type="entry name" value="ZINC-DEPENDENT ENDOPOLYPHOSPHATASE"/>
    <property type="match status" value="1"/>
</dbReference>
<name>A0AAU8D087_9HYPH</name>
<dbReference type="GO" id="GO:0016791">
    <property type="term" value="F:phosphatase activity"/>
    <property type="evidence" value="ECO:0007669"/>
    <property type="project" value="TreeGrafter"/>
</dbReference>
<dbReference type="GO" id="GO:0110154">
    <property type="term" value="P:RNA decapping"/>
    <property type="evidence" value="ECO:0007669"/>
    <property type="project" value="TreeGrafter"/>
</dbReference>
<gene>
    <name evidence="2" type="ORF">ABVK50_30415</name>
</gene>
<dbReference type="AlphaFoldDB" id="A0AAU8D087"/>
<proteinExistence type="predicted"/>
<reference evidence="2" key="1">
    <citation type="submission" date="2024-06" db="EMBL/GenBank/DDBJ databases">
        <title>Mesorhizobium karijinii sp. nov., a symbiont of the iconic Swainsona formosa from arid Australia.</title>
        <authorList>
            <person name="Hill Y.J."/>
            <person name="Watkin E.L.J."/>
            <person name="O'Hara G.W."/>
            <person name="Terpolilli J."/>
            <person name="Tye M.L."/>
            <person name="Kohlmeier M.G."/>
        </authorList>
    </citation>
    <scope>NUCLEOTIDE SEQUENCE</scope>
    <source>
        <strain evidence="2">WSM2240</strain>
        <plasmid evidence="2">pMk2240A</plasmid>
    </source>
</reference>
<dbReference type="SUPFAM" id="SSF56300">
    <property type="entry name" value="Metallo-dependent phosphatases"/>
    <property type="match status" value="1"/>
</dbReference>
<dbReference type="Pfam" id="PF00149">
    <property type="entry name" value="Metallophos"/>
    <property type="match status" value="1"/>
</dbReference>
<evidence type="ECO:0000313" key="2">
    <source>
        <dbReference type="EMBL" id="XCG52456.1"/>
    </source>
</evidence>
<accession>A0AAU8D087</accession>
<sequence length="237" mass="26057">MKDASAVFYAVGDVHGCLSLLKKIDLLIASDDQDREKIVVMLGDYVDRGPASAQVLDYLNTRPPANFRRICLAGNHEETMLSFLEDPTTNGGWLDYGGFETLRSYGIDTSEIVANRTRPKKLAQILESHIPGDHVEFLRQLPVMVCSPDYVMVHGGLRQGVPIADQLDHDLMWLRAGGDATPGHRANRVLIHGHTPVSTALITPHRICVDTEAYRTGVLSAVRVRSDEAVKVLSCTA</sequence>
<dbReference type="GO" id="GO:0008803">
    <property type="term" value="F:bis(5'-nucleosyl)-tetraphosphatase (symmetrical) activity"/>
    <property type="evidence" value="ECO:0007669"/>
    <property type="project" value="TreeGrafter"/>
</dbReference>
<organism evidence="2">
    <name type="scientific">Mesorhizobium sp. WSM2240</name>
    <dbReference type="NCBI Taxonomy" id="3228851"/>
    <lineage>
        <taxon>Bacteria</taxon>
        <taxon>Pseudomonadati</taxon>
        <taxon>Pseudomonadota</taxon>
        <taxon>Alphaproteobacteria</taxon>
        <taxon>Hyphomicrobiales</taxon>
        <taxon>Phyllobacteriaceae</taxon>
        <taxon>Mesorhizobium</taxon>
    </lineage>
</organism>
<dbReference type="InterPro" id="IPR004843">
    <property type="entry name" value="Calcineurin-like_PHP"/>
</dbReference>